<evidence type="ECO:0000256" key="4">
    <source>
        <dbReference type="SAM" id="MobiDB-lite"/>
    </source>
</evidence>
<sequence length="145" mass="16486">MTRANEAWESLMRAYAVLMKRFNAEDVWGDLTMREYDVLYTLSKCDSPLRMSELNRHVLLSQPALSRMVDRLVDRGLVDRCTDPGDRRGVRLSLTPDGRKTQQEIGRPHARSVTRALSVLTPEELSQLAAITGKLAQDRAQSEEK</sequence>
<name>A0ABQ2UKS6_9PSEU</name>
<dbReference type="PROSITE" id="PS01117">
    <property type="entry name" value="HTH_MARR_1"/>
    <property type="match status" value="1"/>
</dbReference>
<organism evidence="6 7">
    <name type="scientific">Lentzea flava</name>
    <dbReference type="NCBI Taxonomy" id="103732"/>
    <lineage>
        <taxon>Bacteria</taxon>
        <taxon>Bacillati</taxon>
        <taxon>Actinomycetota</taxon>
        <taxon>Actinomycetes</taxon>
        <taxon>Pseudonocardiales</taxon>
        <taxon>Pseudonocardiaceae</taxon>
        <taxon>Lentzea</taxon>
    </lineage>
</organism>
<dbReference type="Proteomes" id="UP000649573">
    <property type="component" value="Unassembled WGS sequence"/>
</dbReference>
<dbReference type="InterPro" id="IPR023187">
    <property type="entry name" value="Tscrpt_reg_MarR-type_CS"/>
</dbReference>
<dbReference type="PRINTS" id="PR00598">
    <property type="entry name" value="HTHMARR"/>
</dbReference>
<dbReference type="SMART" id="SM00347">
    <property type="entry name" value="HTH_MARR"/>
    <property type="match status" value="1"/>
</dbReference>
<evidence type="ECO:0000313" key="7">
    <source>
        <dbReference type="Proteomes" id="UP000649573"/>
    </source>
</evidence>
<evidence type="ECO:0000256" key="1">
    <source>
        <dbReference type="ARBA" id="ARBA00023015"/>
    </source>
</evidence>
<dbReference type="RefSeq" id="WP_189254661.1">
    <property type="nucleotide sequence ID" value="NZ_BMRE01000012.1"/>
</dbReference>
<dbReference type="PANTHER" id="PTHR33164">
    <property type="entry name" value="TRANSCRIPTIONAL REGULATOR, MARR FAMILY"/>
    <property type="match status" value="1"/>
</dbReference>
<dbReference type="Gene3D" id="1.10.10.10">
    <property type="entry name" value="Winged helix-like DNA-binding domain superfamily/Winged helix DNA-binding domain"/>
    <property type="match status" value="1"/>
</dbReference>
<feature type="domain" description="HTH marR-type" evidence="5">
    <location>
        <begin position="4"/>
        <end position="137"/>
    </location>
</feature>
<proteinExistence type="predicted"/>
<dbReference type="PANTHER" id="PTHR33164:SF43">
    <property type="entry name" value="HTH-TYPE TRANSCRIPTIONAL REPRESSOR YETL"/>
    <property type="match status" value="1"/>
</dbReference>
<gene>
    <name evidence="6" type="ORF">GCM10010178_34200</name>
</gene>
<protein>
    <recommendedName>
        <fullName evidence="5">HTH marR-type domain-containing protein</fullName>
    </recommendedName>
</protein>
<keyword evidence="7" id="KW-1185">Reference proteome</keyword>
<dbReference type="InterPro" id="IPR039422">
    <property type="entry name" value="MarR/SlyA-like"/>
</dbReference>
<comment type="caution">
    <text evidence="6">The sequence shown here is derived from an EMBL/GenBank/DDBJ whole genome shotgun (WGS) entry which is preliminary data.</text>
</comment>
<accession>A0ABQ2UKS6</accession>
<dbReference type="Pfam" id="PF12802">
    <property type="entry name" value="MarR_2"/>
    <property type="match status" value="1"/>
</dbReference>
<dbReference type="PROSITE" id="PS50995">
    <property type="entry name" value="HTH_MARR_2"/>
    <property type="match status" value="1"/>
</dbReference>
<evidence type="ECO:0000259" key="5">
    <source>
        <dbReference type="PROSITE" id="PS50995"/>
    </source>
</evidence>
<keyword evidence="3" id="KW-0804">Transcription</keyword>
<evidence type="ECO:0000313" key="6">
    <source>
        <dbReference type="EMBL" id="GGU38998.1"/>
    </source>
</evidence>
<dbReference type="InterPro" id="IPR036390">
    <property type="entry name" value="WH_DNA-bd_sf"/>
</dbReference>
<dbReference type="SUPFAM" id="SSF46785">
    <property type="entry name" value="Winged helix' DNA-binding domain"/>
    <property type="match status" value="1"/>
</dbReference>
<keyword evidence="1" id="KW-0805">Transcription regulation</keyword>
<evidence type="ECO:0000256" key="2">
    <source>
        <dbReference type="ARBA" id="ARBA00023125"/>
    </source>
</evidence>
<reference evidence="7" key="1">
    <citation type="journal article" date="2019" name="Int. J. Syst. Evol. Microbiol.">
        <title>The Global Catalogue of Microorganisms (GCM) 10K type strain sequencing project: providing services to taxonomists for standard genome sequencing and annotation.</title>
        <authorList>
            <consortium name="The Broad Institute Genomics Platform"/>
            <consortium name="The Broad Institute Genome Sequencing Center for Infectious Disease"/>
            <person name="Wu L."/>
            <person name="Ma J."/>
        </authorList>
    </citation>
    <scope>NUCLEOTIDE SEQUENCE [LARGE SCALE GENOMIC DNA]</scope>
    <source>
        <strain evidence="7">JCM 3296</strain>
    </source>
</reference>
<dbReference type="InterPro" id="IPR036388">
    <property type="entry name" value="WH-like_DNA-bd_sf"/>
</dbReference>
<evidence type="ECO:0000256" key="3">
    <source>
        <dbReference type="ARBA" id="ARBA00023163"/>
    </source>
</evidence>
<dbReference type="EMBL" id="BMRE01000012">
    <property type="protein sequence ID" value="GGU38998.1"/>
    <property type="molecule type" value="Genomic_DNA"/>
</dbReference>
<keyword evidence="2" id="KW-0238">DNA-binding</keyword>
<feature type="region of interest" description="Disordered" evidence="4">
    <location>
        <begin position="84"/>
        <end position="108"/>
    </location>
</feature>
<dbReference type="InterPro" id="IPR000835">
    <property type="entry name" value="HTH_MarR-typ"/>
</dbReference>